<dbReference type="InterPro" id="IPR011008">
    <property type="entry name" value="Dimeric_a/b-barrel"/>
</dbReference>
<dbReference type="KEGG" id="msu:MS2140"/>
<protein>
    <recommendedName>
        <fullName evidence="3">ABM domain-containing protein</fullName>
    </recommendedName>
</protein>
<evidence type="ECO:0000313" key="1">
    <source>
        <dbReference type="EMBL" id="AAU38747.1"/>
    </source>
</evidence>
<dbReference type="Gene3D" id="3.30.70.100">
    <property type="match status" value="1"/>
</dbReference>
<dbReference type="AlphaFoldDB" id="Q65QL3"/>
<proteinExistence type="predicted"/>
<evidence type="ECO:0000313" key="2">
    <source>
        <dbReference type="Proteomes" id="UP000000607"/>
    </source>
</evidence>
<dbReference type="EMBL" id="AE016827">
    <property type="protein sequence ID" value="AAU38747.1"/>
    <property type="molecule type" value="Genomic_DNA"/>
</dbReference>
<keyword evidence="2" id="KW-1185">Reference proteome</keyword>
<dbReference type="HOGENOM" id="CLU_3100536_0_0_6"/>
<organism evidence="1 2">
    <name type="scientific">Mannheimia succiniciproducens (strain KCTC 0769BP / MBEL55E)</name>
    <dbReference type="NCBI Taxonomy" id="221988"/>
    <lineage>
        <taxon>Bacteria</taxon>
        <taxon>Pseudomonadati</taxon>
        <taxon>Pseudomonadota</taxon>
        <taxon>Gammaproteobacteria</taxon>
        <taxon>Pasteurellales</taxon>
        <taxon>Pasteurellaceae</taxon>
        <taxon>Basfia</taxon>
    </lineage>
</organism>
<reference evidence="1 2" key="1">
    <citation type="journal article" date="2004" name="Nat. Biotechnol.">
        <title>The genome sequence of the capnophilic rumen bacterium Mannheimia succiniciproducens.</title>
        <authorList>
            <person name="Hong S.H."/>
            <person name="Kim J.S."/>
            <person name="Lee S.Y."/>
            <person name="In Y.H."/>
            <person name="Choi S.S."/>
            <person name="Rih J.-K."/>
            <person name="Kim C.H."/>
            <person name="Jeong H."/>
            <person name="Hur C.G."/>
            <person name="Kim J.J."/>
        </authorList>
    </citation>
    <scope>NUCLEOTIDE SEQUENCE [LARGE SCALE GENOMIC DNA]</scope>
    <source>
        <strain evidence="2">KCTC 0769BP / MBEL55E</strain>
    </source>
</reference>
<accession>Q65QL3</accession>
<name>Q65QL3_MANSM</name>
<dbReference type="SUPFAM" id="SSF54909">
    <property type="entry name" value="Dimeric alpha+beta barrel"/>
    <property type="match status" value="1"/>
</dbReference>
<evidence type="ECO:0008006" key="3">
    <source>
        <dbReference type="Google" id="ProtNLM"/>
    </source>
</evidence>
<dbReference type="STRING" id="221988.MS2140"/>
<sequence length="51" mass="6140">MIVEIYQDEAAYQRYRETAHFKAYIVQTKDMLLDKKLHELTGMTLMNKGRF</sequence>
<gene>
    <name evidence="1" type="ordered locus">MS2140</name>
</gene>
<dbReference type="Proteomes" id="UP000000607">
    <property type="component" value="Chromosome"/>
</dbReference>